<dbReference type="WBParaSite" id="SSLN_0001558401-mRNA-1">
    <property type="protein sequence ID" value="SSLN_0001558401-mRNA-1"/>
    <property type="gene ID" value="SSLN_0001558401"/>
</dbReference>
<feature type="region of interest" description="Disordered" evidence="1">
    <location>
        <begin position="1"/>
        <end position="22"/>
    </location>
</feature>
<dbReference type="Proteomes" id="UP000275846">
    <property type="component" value="Unassembled WGS sequence"/>
</dbReference>
<reference evidence="2 3" key="2">
    <citation type="submission" date="2018-11" db="EMBL/GenBank/DDBJ databases">
        <authorList>
            <consortium name="Pathogen Informatics"/>
        </authorList>
    </citation>
    <scope>NUCLEOTIDE SEQUENCE [LARGE SCALE GENOMIC DNA]</scope>
    <source>
        <strain evidence="2 3">NST_G2</strain>
    </source>
</reference>
<protein>
    <submittedName>
        <fullName evidence="2 4">Uncharacterized protein</fullName>
    </submittedName>
</protein>
<evidence type="ECO:0000256" key="1">
    <source>
        <dbReference type="SAM" id="MobiDB-lite"/>
    </source>
</evidence>
<evidence type="ECO:0000313" key="4">
    <source>
        <dbReference type="WBParaSite" id="SSLN_0001558401-mRNA-1"/>
    </source>
</evidence>
<feature type="compositionally biased region" description="Acidic residues" evidence="1">
    <location>
        <begin position="73"/>
        <end position="103"/>
    </location>
</feature>
<evidence type="ECO:0000313" key="2">
    <source>
        <dbReference type="EMBL" id="VDM01406.1"/>
    </source>
</evidence>
<evidence type="ECO:0000313" key="3">
    <source>
        <dbReference type="Proteomes" id="UP000275846"/>
    </source>
</evidence>
<accession>A0A183TEX2</accession>
<sequence length="103" mass="11519">MWAHAQGRRWLPQPPVFSPASGVLDSLMTPDAQVGERSESAVNDVKVYCSTLLWNIGWTSLDYDGRTSGDLGIYDDDEDDDDGDDDEDDDDEDDDDDDETSKR</sequence>
<dbReference type="EMBL" id="UYSU01039527">
    <property type="protein sequence ID" value="VDM01406.1"/>
    <property type="molecule type" value="Genomic_DNA"/>
</dbReference>
<gene>
    <name evidence="2" type="ORF">SSLN_LOCUS15020</name>
</gene>
<keyword evidence="3" id="KW-1185">Reference proteome</keyword>
<organism evidence="4">
    <name type="scientific">Schistocephalus solidus</name>
    <name type="common">Tapeworm</name>
    <dbReference type="NCBI Taxonomy" id="70667"/>
    <lineage>
        <taxon>Eukaryota</taxon>
        <taxon>Metazoa</taxon>
        <taxon>Spiralia</taxon>
        <taxon>Lophotrochozoa</taxon>
        <taxon>Platyhelminthes</taxon>
        <taxon>Cestoda</taxon>
        <taxon>Eucestoda</taxon>
        <taxon>Diphyllobothriidea</taxon>
        <taxon>Diphyllobothriidae</taxon>
        <taxon>Schistocephalus</taxon>
    </lineage>
</organism>
<feature type="region of interest" description="Disordered" evidence="1">
    <location>
        <begin position="65"/>
        <end position="103"/>
    </location>
</feature>
<name>A0A183TEX2_SCHSO</name>
<proteinExistence type="predicted"/>
<reference evidence="4" key="1">
    <citation type="submission" date="2016-06" db="UniProtKB">
        <authorList>
            <consortium name="WormBaseParasite"/>
        </authorList>
    </citation>
    <scope>IDENTIFICATION</scope>
</reference>
<dbReference type="AlphaFoldDB" id="A0A183TEX2"/>